<dbReference type="PANTHER" id="PTHR11360">
    <property type="entry name" value="MONOCARBOXYLATE TRANSPORTER"/>
    <property type="match status" value="1"/>
</dbReference>
<dbReference type="GO" id="GO:0022857">
    <property type="term" value="F:transmembrane transporter activity"/>
    <property type="evidence" value="ECO:0007669"/>
    <property type="project" value="InterPro"/>
</dbReference>
<comment type="similarity">
    <text evidence="2">Belongs to the major facilitator superfamily. Monocarboxylate porter (TC 2.A.1.13) family.</text>
</comment>
<feature type="transmembrane region" description="Helical" evidence="4">
    <location>
        <begin position="360"/>
        <end position="380"/>
    </location>
</feature>
<dbReference type="RefSeq" id="XP_033681409.1">
    <property type="nucleotide sequence ID" value="XM_033825028.1"/>
</dbReference>
<dbReference type="EMBL" id="ML987198">
    <property type="protein sequence ID" value="KAF2246405.1"/>
    <property type="molecule type" value="Genomic_DNA"/>
</dbReference>
<proteinExistence type="inferred from homology"/>
<dbReference type="GeneID" id="54578358"/>
<dbReference type="InterPro" id="IPR050327">
    <property type="entry name" value="Proton-linked_MCT"/>
</dbReference>
<keyword evidence="4" id="KW-1133">Transmembrane helix</keyword>
<keyword evidence="6" id="KW-1185">Reference proteome</keyword>
<dbReference type="PANTHER" id="PTHR11360:SF130">
    <property type="entry name" value="MAJOR FACILITATOR SUPERFAMILY (MFS) PROFILE DOMAIN-CONTAINING PROTEIN-RELATED"/>
    <property type="match status" value="1"/>
</dbReference>
<feature type="transmembrane region" description="Helical" evidence="4">
    <location>
        <begin position="331"/>
        <end position="348"/>
    </location>
</feature>
<evidence type="ECO:0000313" key="6">
    <source>
        <dbReference type="Proteomes" id="UP000800094"/>
    </source>
</evidence>
<evidence type="ECO:0000256" key="2">
    <source>
        <dbReference type="ARBA" id="ARBA00006727"/>
    </source>
</evidence>
<protein>
    <submittedName>
        <fullName evidence="5">MFS general substrate transporter</fullName>
    </submittedName>
</protein>
<sequence>MDSAIARERVRSFVTRPPFAASPTTPPGTNTPQKTPQASLELSTRPPSVAIEDFRAETSESGERLSSHCRCEPWVQLLVGHLVLFNSFGLIQSFSIFQPQYAVLFGASPSAVAWIGSIHVFLVYFIGTFSGKALDAGYYTHCLGIGLMIQLVGIIGAVSCDNYALSFIFHGVFQGIGHGLMFCPIVTNTALYFWRRSDGGTAEDPDHEGSLNIRTATAMSLAACGGGTGGIVFPLIARATLNRYGIPWTLRIIGLVVLANSVLIFALAKEKPRDEPETRVKSRIVEWRAFKEGAYALYVIAMFLAFVGLWVPYFYVRDFNANALHISPPTSLLILITLNASGIPGRLIPALLSDHVLGAINTYILVLLTTSTTLLLWPFVSSTVGMFVWAAAYGFCAGGVASLMQAGIASLNTEPQKTGVKIGMAFSIVAFASLVGGPLGGELIKAGEKRGDGREKYLWLQVFVGGIMLLGCAVLVGARVLKTGWKMGVRV</sequence>
<evidence type="ECO:0000256" key="3">
    <source>
        <dbReference type="SAM" id="MobiDB-lite"/>
    </source>
</evidence>
<dbReference type="InterPro" id="IPR036259">
    <property type="entry name" value="MFS_trans_sf"/>
</dbReference>
<dbReference type="Proteomes" id="UP000800094">
    <property type="component" value="Unassembled WGS sequence"/>
</dbReference>
<evidence type="ECO:0000313" key="5">
    <source>
        <dbReference type="EMBL" id="KAF2246405.1"/>
    </source>
</evidence>
<evidence type="ECO:0000256" key="4">
    <source>
        <dbReference type="SAM" id="Phobius"/>
    </source>
</evidence>
<comment type="subcellular location">
    <subcellularLocation>
        <location evidence="1">Membrane</location>
        <topology evidence="1">Multi-pass membrane protein</topology>
    </subcellularLocation>
</comment>
<feature type="transmembrane region" description="Helical" evidence="4">
    <location>
        <begin position="289"/>
        <end position="311"/>
    </location>
</feature>
<feature type="transmembrane region" description="Helical" evidence="4">
    <location>
        <begin position="420"/>
        <end position="439"/>
    </location>
</feature>
<feature type="transmembrane region" description="Helical" evidence="4">
    <location>
        <begin position="248"/>
        <end position="268"/>
    </location>
</feature>
<name>A0A6A6I799_9PLEO</name>
<reference evidence="5" key="1">
    <citation type="journal article" date="2020" name="Stud. Mycol.">
        <title>101 Dothideomycetes genomes: a test case for predicting lifestyles and emergence of pathogens.</title>
        <authorList>
            <person name="Haridas S."/>
            <person name="Albert R."/>
            <person name="Binder M."/>
            <person name="Bloem J."/>
            <person name="Labutti K."/>
            <person name="Salamov A."/>
            <person name="Andreopoulos B."/>
            <person name="Baker S."/>
            <person name="Barry K."/>
            <person name="Bills G."/>
            <person name="Bluhm B."/>
            <person name="Cannon C."/>
            <person name="Castanera R."/>
            <person name="Culley D."/>
            <person name="Daum C."/>
            <person name="Ezra D."/>
            <person name="Gonzalez J."/>
            <person name="Henrissat B."/>
            <person name="Kuo A."/>
            <person name="Liang C."/>
            <person name="Lipzen A."/>
            <person name="Lutzoni F."/>
            <person name="Magnuson J."/>
            <person name="Mondo S."/>
            <person name="Nolan M."/>
            <person name="Ohm R."/>
            <person name="Pangilinan J."/>
            <person name="Park H.-J."/>
            <person name="Ramirez L."/>
            <person name="Alfaro M."/>
            <person name="Sun H."/>
            <person name="Tritt A."/>
            <person name="Yoshinaga Y."/>
            <person name="Zwiers L.-H."/>
            <person name="Turgeon B."/>
            <person name="Goodwin S."/>
            <person name="Spatafora J."/>
            <person name="Crous P."/>
            <person name="Grigoriev I."/>
        </authorList>
    </citation>
    <scope>NUCLEOTIDE SEQUENCE</scope>
    <source>
        <strain evidence="5">CBS 122368</strain>
    </source>
</reference>
<feature type="region of interest" description="Disordered" evidence="3">
    <location>
        <begin position="1"/>
        <end position="43"/>
    </location>
</feature>
<dbReference type="Gene3D" id="1.20.1250.20">
    <property type="entry name" value="MFS general substrate transporter like domains"/>
    <property type="match status" value="2"/>
</dbReference>
<dbReference type="SUPFAM" id="SSF103473">
    <property type="entry name" value="MFS general substrate transporter"/>
    <property type="match status" value="1"/>
</dbReference>
<feature type="transmembrane region" description="Helical" evidence="4">
    <location>
        <begin position="215"/>
        <end position="236"/>
    </location>
</feature>
<feature type="compositionally biased region" description="Polar residues" evidence="3">
    <location>
        <begin position="27"/>
        <end position="43"/>
    </location>
</feature>
<keyword evidence="4" id="KW-0472">Membrane</keyword>
<dbReference type="InterPro" id="IPR011701">
    <property type="entry name" value="MFS"/>
</dbReference>
<feature type="transmembrane region" description="Helical" evidence="4">
    <location>
        <begin position="459"/>
        <end position="481"/>
    </location>
</feature>
<feature type="transmembrane region" description="Helical" evidence="4">
    <location>
        <begin position="103"/>
        <end position="126"/>
    </location>
</feature>
<accession>A0A6A6I799</accession>
<dbReference type="AlphaFoldDB" id="A0A6A6I799"/>
<dbReference type="Pfam" id="PF07690">
    <property type="entry name" value="MFS_1"/>
    <property type="match status" value="1"/>
</dbReference>
<evidence type="ECO:0000256" key="1">
    <source>
        <dbReference type="ARBA" id="ARBA00004141"/>
    </source>
</evidence>
<feature type="transmembrane region" description="Helical" evidence="4">
    <location>
        <begin position="386"/>
        <end position="408"/>
    </location>
</feature>
<feature type="transmembrane region" description="Helical" evidence="4">
    <location>
        <begin position="74"/>
        <end position="97"/>
    </location>
</feature>
<gene>
    <name evidence="5" type="ORF">BU26DRAFT_460197</name>
</gene>
<dbReference type="GO" id="GO:0016020">
    <property type="term" value="C:membrane"/>
    <property type="evidence" value="ECO:0007669"/>
    <property type="project" value="UniProtKB-SubCell"/>
</dbReference>
<dbReference type="OrthoDB" id="6499973at2759"/>
<feature type="transmembrane region" description="Helical" evidence="4">
    <location>
        <begin position="171"/>
        <end position="194"/>
    </location>
</feature>
<organism evidence="5 6">
    <name type="scientific">Trematosphaeria pertusa</name>
    <dbReference type="NCBI Taxonomy" id="390896"/>
    <lineage>
        <taxon>Eukaryota</taxon>
        <taxon>Fungi</taxon>
        <taxon>Dikarya</taxon>
        <taxon>Ascomycota</taxon>
        <taxon>Pezizomycotina</taxon>
        <taxon>Dothideomycetes</taxon>
        <taxon>Pleosporomycetidae</taxon>
        <taxon>Pleosporales</taxon>
        <taxon>Massarineae</taxon>
        <taxon>Trematosphaeriaceae</taxon>
        <taxon>Trematosphaeria</taxon>
    </lineage>
</organism>
<feature type="transmembrane region" description="Helical" evidence="4">
    <location>
        <begin position="138"/>
        <end position="159"/>
    </location>
</feature>
<feature type="compositionally biased region" description="Basic and acidic residues" evidence="3">
    <location>
        <begin position="1"/>
        <end position="11"/>
    </location>
</feature>
<keyword evidence="4" id="KW-0812">Transmembrane</keyword>